<protein>
    <submittedName>
        <fullName evidence="1">Uncharacterized protein</fullName>
    </submittedName>
</protein>
<dbReference type="AlphaFoldDB" id="A0A6S6YH49"/>
<dbReference type="RefSeq" id="WP_175172390.1">
    <property type="nucleotide sequence ID" value="NZ_CADIJX010000001.1"/>
</dbReference>
<accession>A0A6S6YH49</accession>
<proteinExistence type="predicted"/>
<evidence type="ECO:0000313" key="1">
    <source>
        <dbReference type="EMBL" id="CAB3624446.1"/>
    </source>
</evidence>
<sequence>MGETKKAPLLARLQSAINCAHDEDTGWLAPVMREARDEIKRLRRELRADQRRPKWNGKT</sequence>
<dbReference type="Proteomes" id="UP000494108">
    <property type="component" value="Unassembled WGS sequence"/>
</dbReference>
<gene>
    <name evidence="1" type="ORF">LMG3431_00018</name>
</gene>
<keyword evidence="2" id="KW-1185">Reference proteome</keyword>
<reference evidence="1 2" key="1">
    <citation type="submission" date="2020-04" db="EMBL/GenBank/DDBJ databases">
        <authorList>
            <person name="De Canck E."/>
        </authorList>
    </citation>
    <scope>NUCLEOTIDE SEQUENCE [LARGE SCALE GENOMIC DNA]</scope>
    <source>
        <strain evidence="1 2">LMG 3431</strain>
    </source>
</reference>
<name>A0A6S6YH49_9BURK</name>
<dbReference type="EMBL" id="CADIJX010000001">
    <property type="protein sequence ID" value="CAB3624446.1"/>
    <property type="molecule type" value="Genomic_DNA"/>
</dbReference>
<evidence type="ECO:0000313" key="2">
    <source>
        <dbReference type="Proteomes" id="UP000494108"/>
    </source>
</evidence>
<organism evidence="1 2">
    <name type="scientific">Achromobacter pestifer</name>
    <dbReference type="NCBI Taxonomy" id="1353889"/>
    <lineage>
        <taxon>Bacteria</taxon>
        <taxon>Pseudomonadati</taxon>
        <taxon>Pseudomonadota</taxon>
        <taxon>Betaproteobacteria</taxon>
        <taxon>Burkholderiales</taxon>
        <taxon>Alcaligenaceae</taxon>
        <taxon>Achromobacter</taxon>
    </lineage>
</organism>